<evidence type="ECO:0000256" key="4">
    <source>
        <dbReference type="ARBA" id="ARBA00022741"/>
    </source>
</evidence>
<dbReference type="GO" id="GO:0004715">
    <property type="term" value="F:non-membrane spanning protein tyrosine kinase activity"/>
    <property type="evidence" value="ECO:0007669"/>
    <property type="project" value="UniProtKB-EC"/>
</dbReference>
<evidence type="ECO:0000256" key="2">
    <source>
        <dbReference type="ARBA" id="ARBA00022475"/>
    </source>
</evidence>
<name>A0A0N7LX89_9RHOB</name>
<dbReference type="InterPro" id="IPR005702">
    <property type="entry name" value="Wzc-like_C"/>
</dbReference>
<dbReference type="InterPro" id="IPR027417">
    <property type="entry name" value="P-loop_NTPase"/>
</dbReference>
<dbReference type="PANTHER" id="PTHR32309:SF13">
    <property type="entry name" value="FERRIC ENTEROBACTIN TRANSPORT PROTEIN FEPE"/>
    <property type="match status" value="1"/>
</dbReference>
<dbReference type="Proteomes" id="UP000051887">
    <property type="component" value="Unassembled WGS sequence"/>
</dbReference>
<dbReference type="InterPro" id="IPR003856">
    <property type="entry name" value="LPS_length_determ_N"/>
</dbReference>
<evidence type="ECO:0000256" key="8">
    <source>
        <dbReference type="SAM" id="Phobius"/>
    </source>
</evidence>
<protein>
    <submittedName>
        <fullName evidence="11">Tyrosine-protein kinase CpsD</fullName>
        <ecNumber evidence="11">2.7.10.2</ecNumber>
    </submittedName>
</protein>
<dbReference type="RefSeq" id="WP_058242553.1">
    <property type="nucleotide sequence ID" value="NZ_CYSC01000017.1"/>
</dbReference>
<evidence type="ECO:0000259" key="9">
    <source>
        <dbReference type="Pfam" id="PF01656"/>
    </source>
</evidence>
<keyword evidence="3 8" id="KW-0812">Transmembrane</keyword>
<keyword evidence="5" id="KW-0067">ATP-binding</keyword>
<reference evidence="11 12" key="1">
    <citation type="submission" date="2015-09" db="EMBL/GenBank/DDBJ databases">
        <authorList>
            <consortium name="Swine Surveillance"/>
        </authorList>
    </citation>
    <scope>NUCLEOTIDE SEQUENCE [LARGE SCALE GENOMIC DNA]</scope>
    <source>
        <strain evidence="11 12">5120</strain>
    </source>
</reference>
<comment type="subcellular location">
    <subcellularLocation>
        <location evidence="1">Cell membrane</location>
        <topology evidence="1">Multi-pass membrane protein</topology>
    </subcellularLocation>
</comment>
<dbReference type="CDD" id="cd05387">
    <property type="entry name" value="BY-kinase"/>
    <property type="match status" value="1"/>
</dbReference>
<dbReference type="InterPro" id="IPR050445">
    <property type="entry name" value="Bact_polysacc_biosynth/exp"/>
</dbReference>
<evidence type="ECO:0000313" key="12">
    <source>
        <dbReference type="Proteomes" id="UP000051887"/>
    </source>
</evidence>
<dbReference type="Pfam" id="PF01656">
    <property type="entry name" value="CbiA"/>
    <property type="match status" value="1"/>
</dbReference>
<keyword evidence="2" id="KW-1003">Cell membrane</keyword>
<keyword evidence="7 8" id="KW-0472">Membrane</keyword>
<keyword evidence="6 8" id="KW-1133">Transmembrane helix</keyword>
<evidence type="ECO:0000256" key="5">
    <source>
        <dbReference type="ARBA" id="ARBA00022840"/>
    </source>
</evidence>
<dbReference type="EMBL" id="CYSC01000017">
    <property type="protein sequence ID" value="CUH71231.1"/>
    <property type="molecule type" value="Genomic_DNA"/>
</dbReference>
<keyword evidence="11" id="KW-0418">Kinase</keyword>
<dbReference type="Gene3D" id="3.40.50.300">
    <property type="entry name" value="P-loop containing nucleotide triphosphate hydrolases"/>
    <property type="match status" value="1"/>
</dbReference>
<dbReference type="SUPFAM" id="SSF52540">
    <property type="entry name" value="P-loop containing nucleoside triphosphate hydrolases"/>
    <property type="match status" value="1"/>
</dbReference>
<proteinExistence type="predicted"/>
<keyword evidence="11" id="KW-0808">Transferase</keyword>
<dbReference type="AlphaFoldDB" id="A0A0N7LX89"/>
<dbReference type="InterPro" id="IPR002586">
    <property type="entry name" value="CobQ/CobB/MinD/ParA_Nub-bd_dom"/>
</dbReference>
<evidence type="ECO:0000313" key="11">
    <source>
        <dbReference type="EMBL" id="CUH71231.1"/>
    </source>
</evidence>
<feature type="domain" description="CobQ/CobB/MinD/ParA nucleotide binding" evidence="9">
    <location>
        <begin position="524"/>
        <end position="561"/>
    </location>
</feature>
<accession>A0A0N7LX89</accession>
<feature type="transmembrane region" description="Helical" evidence="8">
    <location>
        <begin position="21"/>
        <end position="41"/>
    </location>
</feature>
<evidence type="ECO:0000256" key="3">
    <source>
        <dbReference type="ARBA" id="ARBA00022692"/>
    </source>
</evidence>
<dbReference type="PANTHER" id="PTHR32309">
    <property type="entry name" value="TYROSINE-PROTEIN KINASE"/>
    <property type="match status" value="1"/>
</dbReference>
<evidence type="ECO:0000259" key="10">
    <source>
        <dbReference type="Pfam" id="PF02706"/>
    </source>
</evidence>
<evidence type="ECO:0000256" key="1">
    <source>
        <dbReference type="ARBA" id="ARBA00004651"/>
    </source>
</evidence>
<keyword evidence="4" id="KW-0547">Nucleotide-binding</keyword>
<feature type="transmembrane region" description="Helical" evidence="8">
    <location>
        <begin position="418"/>
        <end position="439"/>
    </location>
</feature>
<dbReference type="Pfam" id="PF02706">
    <property type="entry name" value="Wzz"/>
    <property type="match status" value="1"/>
</dbReference>
<evidence type="ECO:0000256" key="7">
    <source>
        <dbReference type="ARBA" id="ARBA00023136"/>
    </source>
</evidence>
<dbReference type="EC" id="2.7.10.2" evidence="11"/>
<feature type="domain" description="Polysaccharide chain length determinant N-terminal" evidence="10">
    <location>
        <begin position="9"/>
        <end position="98"/>
    </location>
</feature>
<sequence length="717" mass="76930">MHRSHAAFLDLRDILLILRRQRWLVALTCLVMLTVAGAYLLRTTVLFTATALVQIDPQETNLLDPSAGHSGTPGAEDVRIETEVEILKSPRLALQTIKTADLSNSAAFGPRVGLLDQMRLALGVTLPTPSATALVNETIANFSEALAVQRRGQTYLVSVQITSEDPDLAAHLANTHARIYIGDQLTSRRRSVAASGEVLRAELGKAAERLAESNTALRGYVLENIDRLSAEVDSAELRQLSIQLTEGQAQLARVEDQLQLADQGFEQGDWQDLAAQVGDQSLAALAQQRAALATRLIGAELTPQDNFDLTAEVRALEAELRSQGRAAVTGLRRDYQQALRAQDRTLGEVQRALTGVDLSPQTLTDIYALNQNALTSQRQFDQLNTRLRDVEALAVMQVAGSRLVSEALPPSEPSFPNAGLVLGVALVFAVALGIGLALLKEFYYGGITSASQLGNVLPVKTAAAVPKTTMQPGWHTLADKVVAEPMTQFAEAFRALRASVDRSLGKWGKASGAVVLVTSANPAEGKSTTALALARTYALAGQRTLLIDADLRSPNIQAFIGAEPNVGLLEYLQSNGALCQEQAGAGRDDSDAPVEQFYLREPRSPLAIILGSRRADVPTDAPLQSMAFKALLDNARSAFDVVIVDSAPLAPVVDTQYIAPLVDVAVLCVRFGQATQVELRSAYTSLRETLPEDAAIIGILNGVEGRSQGYSYGAYFD</sequence>
<gene>
    <name evidence="11" type="primary">cpsD</name>
    <name evidence="11" type="ORF">TL5120_01017</name>
</gene>
<dbReference type="GO" id="GO:0005886">
    <property type="term" value="C:plasma membrane"/>
    <property type="evidence" value="ECO:0007669"/>
    <property type="project" value="UniProtKB-SubCell"/>
</dbReference>
<evidence type="ECO:0000256" key="6">
    <source>
        <dbReference type="ARBA" id="ARBA00022989"/>
    </source>
</evidence>
<organism evidence="11 12">
    <name type="scientific">Thalassovita autumnalis</name>
    <dbReference type="NCBI Taxonomy" id="2072972"/>
    <lineage>
        <taxon>Bacteria</taxon>
        <taxon>Pseudomonadati</taxon>
        <taxon>Pseudomonadota</taxon>
        <taxon>Alphaproteobacteria</taxon>
        <taxon>Rhodobacterales</taxon>
        <taxon>Roseobacteraceae</taxon>
        <taxon>Thalassovita</taxon>
    </lineage>
</organism>